<evidence type="ECO:0000313" key="1">
    <source>
        <dbReference type="EMBL" id="KAI0035472.1"/>
    </source>
</evidence>
<gene>
    <name evidence="1" type="ORF">K488DRAFT_83049</name>
</gene>
<dbReference type="EMBL" id="MU273484">
    <property type="protein sequence ID" value="KAI0035472.1"/>
    <property type="molecule type" value="Genomic_DNA"/>
</dbReference>
<accession>A0ACB8QUX4</accession>
<reference evidence="1" key="2">
    <citation type="journal article" date="2022" name="New Phytol.">
        <title>Evolutionary transition to the ectomycorrhizal habit in the genomes of a hyperdiverse lineage of mushroom-forming fungi.</title>
        <authorList>
            <person name="Looney B."/>
            <person name="Miyauchi S."/>
            <person name="Morin E."/>
            <person name="Drula E."/>
            <person name="Courty P.E."/>
            <person name="Kohler A."/>
            <person name="Kuo A."/>
            <person name="LaButti K."/>
            <person name="Pangilinan J."/>
            <person name="Lipzen A."/>
            <person name="Riley R."/>
            <person name="Andreopoulos W."/>
            <person name="He G."/>
            <person name="Johnson J."/>
            <person name="Nolan M."/>
            <person name="Tritt A."/>
            <person name="Barry K.W."/>
            <person name="Grigoriev I.V."/>
            <person name="Nagy L.G."/>
            <person name="Hibbett D."/>
            <person name="Henrissat B."/>
            <person name="Matheny P.B."/>
            <person name="Labbe J."/>
            <person name="Martin F.M."/>
        </authorList>
    </citation>
    <scope>NUCLEOTIDE SEQUENCE</scope>
    <source>
        <strain evidence="1">EC-137</strain>
    </source>
</reference>
<comment type="caution">
    <text evidence="1">The sequence shown here is derived from an EMBL/GenBank/DDBJ whole genome shotgun (WGS) entry which is preliminary data.</text>
</comment>
<reference evidence="1" key="1">
    <citation type="submission" date="2021-02" db="EMBL/GenBank/DDBJ databases">
        <authorList>
            <consortium name="DOE Joint Genome Institute"/>
            <person name="Ahrendt S."/>
            <person name="Looney B.P."/>
            <person name="Miyauchi S."/>
            <person name="Morin E."/>
            <person name="Drula E."/>
            <person name="Courty P.E."/>
            <person name="Chicoki N."/>
            <person name="Fauchery L."/>
            <person name="Kohler A."/>
            <person name="Kuo A."/>
            <person name="Labutti K."/>
            <person name="Pangilinan J."/>
            <person name="Lipzen A."/>
            <person name="Riley R."/>
            <person name="Andreopoulos W."/>
            <person name="He G."/>
            <person name="Johnson J."/>
            <person name="Barry K.W."/>
            <person name="Grigoriev I.V."/>
            <person name="Nagy L."/>
            <person name="Hibbett D."/>
            <person name="Henrissat B."/>
            <person name="Matheny P.B."/>
            <person name="Labbe J."/>
            <person name="Martin F."/>
        </authorList>
    </citation>
    <scope>NUCLEOTIDE SEQUENCE</scope>
    <source>
        <strain evidence="1">EC-137</strain>
    </source>
</reference>
<sequence length="483" mass="55567">MAGFLKAKGNLLGRRSGHYAWIHDKHCTTPRYQVKRYKALLIAINYERPEEQIATPPVDEEPFQWGKLTGCRNDAQKVERLLIETYRCKDITFMSDEESKRHRDTELYPTKWNILRQLEKLVADSQPGDVLVLFYSGHSGQIKALLDKREKDGKDEYIVSVDGYRILDDHLRQILVEPLPPGRRLTAIFDSCHSGTLLDLEHYAEPMENGRHSHPNTLTHHPDMTVTKMRTSLPEEFMQRFVISTERIRRHVWELASFYLSARRMARRARKQSGFVDDHNASTELPDEEPALFTSDDKTMSVDGDSSSSQLHDASHAVFERPEVHPTVAHADVRHMVRPQLSRAPTRPKRCRACILREKTKVVLSIASCLDSEEAVESVKRKEAFMTPALCKILAEKPEMSAEELALKLQEEMFHNTLKVFIDSRKRVRRVVEPAVHAQRLDRFKSLLRAFGSWQHVQIGSEHPHAIKEPFLVLPSSTSSQMS</sequence>
<name>A0ACB8QUX4_9AGAM</name>
<protein>
    <submittedName>
        <fullName evidence="1">Caspase domain-containing protein</fullName>
    </submittedName>
</protein>
<evidence type="ECO:0000313" key="2">
    <source>
        <dbReference type="Proteomes" id="UP000814128"/>
    </source>
</evidence>
<proteinExistence type="predicted"/>
<dbReference type="Proteomes" id="UP000814128">
    <property type="component" value="Unassembled WGS sequence"/>
</dbReference>
<organism evidence="1 2">
    <name type="scientific">Vararia minispora EC-137</name>
    <dbReference type="NCBI Taxonomy" id="1314806"/>
    <lineage>
        <taxon>Eukaryota</taxon>
        <taxon>Fungi</taxon>
        <taxon>Dikarya</taxon>
        <taxon>Basidiomycota</taxon>
        <taxon>Agaricomycotina</taxon>
        <taxon>Agaricomycetes</taxon>
        <taxon>Russulales</taxon>
        <taxon>Lachnocladiaceae</taxon>
        <taxon>Vararia</taxon>
    </lineage>
</organism>
<keyword evidence="2" id="KW-1185">Reference proteome</keyword>